<accession>X0TW42</accession>
<comment type="caution">
    <text evidence="1">The sequence shown here is derived from an EMBL/GenBank/DDBJ whole genome shotgun (WGS) entry which is preliminary data.</text>
</comment>
<dbReference type="EMBL" id="BARS01016107">
    <property type="protein sequence ID" value="GAF97813.1"/>
    <property type="molecule type" value="Genomic_DNA"/>
</dbReference>
<name>X0TW42_9ZZZZ</name>
<sequence>MSGIFDPALQAIDLGGTDASVNGLHYNLGAGFGTNITLSGTISNIGPSEGTDPGNPLTLTLDGTEASNLEIDSLVFGATATGVHVSNATITGFFDVIIPVGASNIFLNNVSMPGSGLVVFGVDNQFSNCSLFMLTIGVASNNNQFSNCSFSGALLLDSTSTGN</sequence>
<dbReference type="InterPro" id="IPR011050">
    <property type="entry name" value="Pectin_lyase_fold/virulence"/>
</dbReference>
<organism evidence="1">
    <name type="scientific">marine sediment metagenome</name>
    <dbReference type="NCBI Taxonomy" id="412755"/>
    <lineage>
        <taxon>unclassified sequences</taxon>
        <taxon>metagenomes</taxon>
        <taxon>ecological metagenomes</taxon>
    </lineage>
</organism>
<reference evidence="1" key="1">
    <citation type="journal article" date="2014" name="Front. Microbiol.">
        <title>High frequency of phylogenetically diverse reductive dehalogenase-homologous genes in deep subseafloor sedimentary metagenomes.</title>
        <authorList>
            <person name="Kawai M."/>
            <person name="Futagami T."/>
            <person name="Toyoda A."/>
            <person name="Takaki Y."/>
            <person name="Nishi S."/>
            <person name="Hori S."/>
            <person name="Arai W."/>
            <person name="Tsubouchi T."/>
            <person name="Morono Y."/>
            <person name="Uchiyama I."/>
            <person name="Ito T."/>
            <person name="Fujiyama A."/>
            <person name="Inagaki F."/>
            <person name="Takami H."/>
        </authorList>
    </citation>
    <scope>NUCLEOTIDE SEQUENCE</scope>
    <source>
        <strain evidence="1">Expedition CK06-06</strain>
    </source>
</reference>
<gene>
    <name evidence="1" type="ORF">S01H1_26566</name>
</gene>
<feature type="non-terminal residue" evidence="1">
    <location>
        <position position="163"/>
    </location>
</feature>
<dbReference type="AlphaFoldDB" id="X0TW42"/>
<protein>
    <submittedName>
        <fullName evidence="1">Uncharacterized protein</fullName>
    </submittedName>
</protein>
<dbReference type="SUPFAM" id="SSF51126">
    <property type="entry name" value="Pectin lyase-like"/>
    <property type="match status" value="1"/>
</dbReference>
<proteinExistence type="predicted"/>
<evidence type="ECO:0000313" key="1">
    <source>
        <dbReference type="EMBL" id="GAF97813.1"/>
    </source>
</evidence>